<feature type="domain" description="Siroheme decarboxylase AsnC-like ligand binding" evidence="6">
    <location>
        <begin position="70"/>
        <end position="158"/>
    </location>
</feature>
<gene>
    <name evidence="8" type="ORF">O4H49_05950</name>
</gene>
<evidence type="ECO:0000256" key="1">
    <source>
        <dbReference type="ARBA" id="ARBA00023239"/>
    </source>
</evidence>
<evidence type="ECO:0000256" key="2">
    <source>
        <dbReference type="ARBA" id="ARBA00023444"/>
    </source>
</evidence>
<dbReference type="Pfam" id="PF22451">
    <property type="entry name" value="NirdL-like_HTH"/>
    <property type="match status" value="1"/>
</dbReference>
<comment type="catalytic activity">
    <reaction evidence="5">
        <text>siroheme + 2 H(+) = 12,18-didecarboxysiroheme + 2 CO2</text>
        <dbReference type="Rhea" id="RHEA:19093"/>
        <dbReference type="ChEBI" id="CHEBI:15378"/>
        <dbReference type="ChEBI" id="CHEBI:16526"/>
        <dbReference type="ChEBI" id="CHEBI:60052"/>
        <dbReference type="ChEBI" id="CHEBI:140497"/>
        <dbReference type="EC" id="4.1.1.111"/>
    </reaction>
</comment>
<organism evidence="8 9">
    <name type="scientific">Kiloniella laminariae</name>
    <dbReference type="NCBI Taxonomy" id="454162"/>
    <lineage>
        <taxon>Bacteria</taxon>
        <taxon>Pseudomonadati</taxon>
        <taxon>Pseudomonadota</taxon>
        <taxon>Alphaproteobacteria</taxon>
        <taxon>Rhodospirillales</taxon>
        <taxon>Kiloniellaceae</taxon>
        <taxon>Kiloniella</taxon>
    </lineage>
</organism>
<dbReference type="InterPro" id="IPR040523">
    <property type="entry name" value="AsnC_trans_reg2"/>
</dbReference>
<evidence type="ECO:0000313" key="9">
    <source>
        <dbReference type="Proteomes" id="UP001069802"/>
    </source>
</evidence>
<dbReference type="EC" id="4.1.1.111" evidence="4"/>
<dbReference type="Gene3D" id="3.30.70.3460">
    <property type="match status" value="1"/>
</dbReference>
<evidence type="ECO:0000256" key="4">
    <source>
        <dbReference type="ARBA" id="ARBA00023471"/>
    </source>
</evidence>
<proteinExistence type="inferred from homology"/>
<comment type="pathway">
    <text evidence="2">Porphyrin-containing compound metabolism.</text>
</comment>
<evidence type="ECO:0000256" key="3">
    <source>
        <dbReference type="ARBA" id="ARBA00023457"/>
    </source>
</evidence>
<accession>A0ABT4LGS9</accession>
<name>A0ABT4LGS9_9PROT</name>
<dbReference type="Proteomes" id="UP001069802">
    <property type="component" value="Unassembled WGS sequence"/>
</dbReference>
<dbReference type="RefSeq" id="WP_269422520.1">
    <property type="nucleotide sequence ID" value="NZ_JAPWGY010000002.1"/>
</dbReference>
<dbReference type="InterPro" id="IPR036390">
    <property type="entry name" value="WH_DNA-bd_sf"/>
</dbReference>
<feature type="domain" description="Siroheme decarboxylase NirL-like HTH" evidence="7">
    <location>
        <begin position="14"/>
        <end position="60"/>
    </location>
</feature>
<sequence>MKQEPPAVFLDNLDRDLIALTQKGLPLVSRPYHYLAEKLGLSGEQVMLRIKALQGKGVIRRIGLIPNHYRLGYCANGMTVWDVPDEQTSLLGPRIGALSFVSHCYRRPRYLPEWPYNLFAMVHARSRAEVEELAQEISDILGEHNRGHKILYSTRILKKTGLRLAGDLSKPDEGKRENKDA</sequence>
<keyword evidence="9" id="KW-1185">Reference proteome</keyword>
<comment type="caution">
    <text evidence="8">The sequence shown here is derived from an EMBL/GenBank/DDBJ whole genome shotgun (WGS) entry which is preliminary data.</text>
</comment>
<dbReference type="PANTHER" id="PTHR43413:SF1">
    <property type="entry name" value="SIROHEME DECARBOXYLASE NIRL SUBUNIT"/>
    <property type="match status" value="1"/>
</dbReference>
<keyword evidence="1" id="KW-0456">Lyase</keyword>
<dbReference type="Pfam" id="PF17805">
    <property type="entry name" value="AsnC_trans_reg2"/>
    <property type="match status" value="1"/>
</dbReference>
<evidence type="ECO:0000259" key="7">
    <source>
        <dbReference type="Pfam" id="PF22451"/>
    </source>
</evidence>
<evidence type="ECO:0000313" key="8">
    <source>
        <dbReference type="EMBL" id="MCZ4280310.1"/>
    </source>
</evidence>
<reference evidence="8" key="1">
    <citation type="submission" date="2022-12" db="EMBL/GenBank/DDBJ databases">
        <title>Bacterial isolates from different developmental stages of Nematostella vectensis.</title>
        <authorList>
            <person name="Fraune S."/>
        </authorList>
    </citation>
    <scope>NUCLEOTIDE SEQUENCE</scope>
    <source>
        <strain evidence="8">G21630-S1</strain>
    </source>
</reference>
<protein>
    <recommendedName>
        <fullName evidence="4">siroheme decarboxylase</fullName>
        <ecNumber evidence="4">4.1.1.111</ecNumber>
    </recommendedName>
</protein>
<dbReference type="SUPFAM" id="SSF46785">
    <property type="entry name" value="Winged helix' DNA-binding domain"/>
    <property type="match status" value="1"/>
</dbReference>
<evidence type="ECO:0000256" key="5">
    <source>
        <dbReference type="ARBA" id="ARBA00048470"/>
    </source>
</evidence>
<evidence type="ECO:0000259" key="6">
    <source>
        <dbReference type="Pfam" id="PF17805"/>
    </source>
</evidence>
<dbReference type="InterPro" id="IPR053953">
    <property type="entry name" value="NirdL-like_HTH"/>
</dbReference>
<comment type="similarity">
    <text evidence="3">Belongs to the Ahb/Nir family.</text>
</comment>
<dbReference type="EMBL" id="JAPWGY010000002">
    <property type="protein sequence ID" value="MCZ4280310.1"/>
    <property type="molecule type" value="Genomic_DNA"/>
</dbReference>
<dbReference type="PANTHER" id="PTHR43413">
    <property type="entry name" value="TRANSCRIPTIONAL REGULATOR, ASNC FAMILY"/>
    <property type="match status" value="1"/>
</dbReference>
<dbReference type="InterPro" id="IPR050684">
    <property type="entry name" value="HTH-Siroheme_Decarb"/>
</dbReference>